<accession>A0AAW3ZXU0</accession>
<gene>
    <name evidence="2" type="ORF">CCAL12919_03730</name>
    <name evidence="3" type="ORF">CCAL9337_03605</name>
</gene>
<evidence type="ECO:0000313" key="2">
    <source>
        <dbReference type="EMBL" id="MBE2986244.1"/>
    </source>
</evidence>
<reference evidence="2 5" key="2">
    <citation type="submission" date="2020-10" db="EMBL/GenBank/DDBJ databases">
        <title>Campylobacter californiensis sp. nov. isolated from cattle and feral swine in California.</title>
        <authorList>
            <person name="Miller W.G."/>
        </authorList>
    </citation>
    <scope>NUCLEOTIDE SEQUENCE [LARGE SCALE GENOMIC DNA]</scope>
    <source>
        <strain evidence="2 5">RM12919</strain>
    </source>
</reference>
<dbReference type="Proteomes" id="UP001318760">
    <property type="component" value="Unassembled WGS sequence"/>
</dbReference>
<keyword evidence="3" id="KW-0282">Flagellum</keyword>
<feature type="coiled-coil region" evidence="1">
    <location>
        <begin position="16"/>
        <end position="92"/>
    </location>
</feature>
<keyword evidence="3" id="KW-0966">Cell projection</keyword>
<dbReference type="InterPro" id="IPR012823">
    <property type="entry name" value="Flagell_FliJ"/>
</dbReference>
<proteinExistence type="predicted"/>
<name>A0AAW3ZXU0_9BACT</name>
<dbReference type="Proteomes" id="UP000650616">
    <property type="component" value="Unassembled WGS sequence"/>
</dbReference>
<dbReference type="EMBL" id="LIWG01000003">
    <property type="protein sequence ID" value="MBE3607815.1"/>
    <property type="molecule type" value="Genomic_DNA"/>
</dbReference>
<dbReference type="RefSeq" id="WP_169936737.1">
    <property type="nucleotide sequence ID" value="NZ_CP012545.1"/>
</dbReference>
<dbReference type="GO" id="GO:0071973">
    <property type="term" value="P:bacterial-type flagellum-dependent cell motility"/>
    <property type="evidence" value="ECO:0007669"/>
    <property type="project" value="InterPro"/>
</dbReference>
<evidence type="ECO:0000313" key="5">
    <source>
        <dbReference type="Proteomes" id="UP001318760"/>
    </source>
</evidence>
<comment type="caution">
    <text evidence="3">The sequence shown here is derived from an EMBL/GenBank/DDBJ whole genome shotgun (WGS) entry which is preliminary data.</text>
</comment>
<dbReference type="EMBL" id="JADBHS010000005">
    <property type="protein sequence ID" value="MBE2986244.1"/>
    <property type="molecule type" value="Genomic_DNA"/>
</dbReference>
<evidence type="ECO:0000256" key="1">
    <source>
        <dbReference type="SAM" id="Coils"/>
    </source>
</evidence>
<reference evidence="3 4" key="1">
    <citation type="submission" date="2015-08" db="EMBL/GenBank/DDBJ databases">
        <title>Comparative genomics of the Campylobacter concisus group.</title>
        <authorList>
            <person name="Yee E."/>
            <person name="Chapman M.H."/>
            <person name="Huynh S."/>
            <person name="Bono J.L."/>
            <person name="On S.L."/>
            <person name="St Leger J."/>
            <person name="Foster G."/>
            <person name="Parker C.T."/>
            <person name="Miller W.G."/>
        </authorList>
    </citation>
    <scope>NUCLEOTIDE SEQUENCE [LARGE SCALE GENOMIC DNA]</scope>
    <source>
        <strain evidence="3 4">RM9337</strain>
    </source>
</reference>
<organism evidence="3 4">
    <name type="scientific">Campylobacter californiensis</name>
    <dbReference type="NCBI Taxonomy" id="1032243"/>
    <lineage>
        <taxon>Bacteria</taxon>
        <taxon>Pseudomonadati</taxon>
        <taxon>Campylobacterota</taxon>
        <taxon>Epsilonproteobacteria</taxon>
        <taxon>Campylobacterales</taxon>
        <taxon>Campylobacteraceae</taxon>
        <taxon>Campylobacter</taxon>
    </lineage>
</organism>
<dbReference type="GO" id="GO:0009288">
    <property type="term" value="C:bacterial-type flagellum"/>
    <property type="evidence" value="ECO:0007669"/>
    <property type="project" value="InterPro"/>
</dbReference>
<keyword evidence="3" id="KW-0969">Cilium</keyword>
<evidence type="ECO:0000313" key="4">
    <source>
        <dbReference type="Proteomes" id="UP000650616"/>
    </source>
</evidence>
<sequence length="148" mass="17167">MKSKFTQVVRVKKQVLDKIEAKLVLARSNIVTCENNVLFATQTLSKFDMPRSGSASDLRQNLELLKIMRDELKGLKERLELAKKELIHLNHQHKNASLDYEKMKYLEQEDFKTEIKRVQREQSAALDEFAVMKFASRSNEAIKEVVDA</sequence>
<dbReference type="AlphaFoldDB" id="A0AAW3ZXU0"/>
<keyword evidence="1" id="KW-0175">Coiled coil</keyword>
<dbReference type="Pfam" id="PF02050">
    <property type="entry name" value="FliJ"/>
    <property type="match status" value="1"/>
</dbReference>
<keyword evidence="4" id="KW-1185">Reference proteome</keyword>
<protein>
    <submittedName>
        <fullName evidence="3">Flagellar FliJ family protein</fullName>
    </submittedName>
</protein>
<evidence type="ECO:0000313" key="3">
    <source>
        <dbReference type="EMBL" id="MBE3607815.1"/>
    </source>
</evidence>